<dbReference type="Pfam" id="PF01408">
    <property type="entry name" value="GFO_IDH_MocA"/>
    <property type="match status" value="1"/>
</dbReference>
<dbReference type="SUPFAM" id="SSF51735">
    <property type="entry name" value="NAD(P)-binding Rossmann-fold domains"/>
    <property type="match status" value="1"/>
</dbReference>
<dbReference type="Proteomes" id="UP001321018">
    <property type="component" value="Unassembled WGS sequence"/>
</dbReference>
<feature type="domain" description="GFO/IDH/MocA-like oxidoreductase" evidence="5">
    <location>
        <begin position="175"/>
        <end position="292"/>
    </location>
</feature>
<sequence length="385" mass="42629">MSEDERENGTEIDDEETYGIAEIEDLEETSAPDLPYLPDDPDSYAPSIALIGTGGISDQHLTAYRDAGYDVVALCNRTREKAEDRREEFYPDADVYTDYQEVLSRDDVDVVDLLPHPVAREPIIEDALRAGKHVLSQKPFVVDLEFGEQMVDLAAEEGVALAVNQNGRWAPHWSYMRHAIAEGLIGEPHGIHFTVDWNHNWIVDTEINDIEHAILYDFAVHWFDILTCFMGAAEPKRVYASYESSPSQRADPPLMGGAIVEYDGAQAVLSFDADTKLGPEDRTYVAGTDGTLVSEGPDLEEQTVTLYTAEGYATPDLEGTWFPDGFHGAMAELLSAIEEDREPANSGRNNLRSLELCYAAVASAEDHEPKVPGEVREMRGETGAE</sequence>
<evidence type="ECO:0000256" key="1">
    <source>
        <dbReference type="ARBA" id="ARBA00010928"/>
    </source>
</evidence>
<dbReference type="InterPro" id="IPR051317">
    <property type="entry name" value="Gfo/Idh/MocA_oxidoreduct"/>
</dbReference>
<gene>
    <name evidence="7" type="ORF">OB955_15195</name>
    <name evidence="6" type="ORF">OB960_21685</name>
</gene>
<dbReference type="EMBL" id="JAOPKB010000009">
    <property type="protein sequence ID" value="MCU4974074.1"/>
    <property type="molecule type" value="Genomic_DNA"/>
</dbReference>
<evidence type="ECO:0000313" key="9">
    <source>
        <dbReference type="Proteomes" id="UP001321018"/>
    </source>
</evidence>
<evidence type="ECO:0000259" key="5">
    <source>
        <dbReference type="Pfam" id="PF22725"/>
    </source>
</evidence>
<feature type="region of interest" description="Disordered" evidence="3">
    <location>
        <begin position="365"/>
        <end position="385"/>
    </location>
</feature>
<evidence type="ECO:0000313" key="6">
    <source>
        <dbReference type="EMBL" id="MCU4743996.1"/>
    </source>
</evidence>
<dbReference type="GO" id="GO:0016491">
    <property type="term" value="F:oxidoreductase activity"/>
    <property type="evidence" value="ECO:0007669"/>
    <property type="project" value="UniProtKB-KW"/>
</dbReference>
<dbReference type="SUPFAM" id="SSF55347">
    <property type="entry name" value="Glyceraldehyde-3-phosphate dehydrogenase-like, C-terminal domain"/>
    <property type="match status" value="1"/>
</dbReference>
<evidence type="ECO:0000256" key="3">
    <source>
        <dbReference type="SAM" id="MobiDB-lite"/>
    </source>
</evidence>
<dbReference type="RefSeq" id="WP_338005805.1">
    <property type="nucleotide sequence ID" value="NZ_JAOPKA010000020.1"/>
</dbReference>
<evidence type="ECO:0000256" key="2">
    <source>
        <dbReference type="ARBA" id="ARBA00023002"/>
    </source>
</evidence>
<dbReference type="EMBL" id="JAOPKA010000020">
    <property type="protein sequence ID" value="MCU4743996.1"/>
    <property type="molecule type" value="Genomic_DNA"/>
</dbReference>
<feature type="domain" description="Gfo/Idh/MocA-like oxidoreductase N-terminal" evidence="4">
    <location>
        <begin position="48"/>
        <end position="164"/>
    </location>
</feature>
<dbReference type="GO" id="GO:0000166">
    <property type="term" value="F:nucleotide binding"/>
    <property type="evidence" value="ECO:0007669"/>
    <property type="project" value="InterPro"/>
</dbReference>
<comment type="similarity">
    <text evidence="1">Belongs to the Gfo/Idh/MocA family.</text>
</comment>
<dbReference type="PANTHER" id="PTHR43708">
    <property type="entry name" value="CONSERVED EXPRESSED OXIDOREDUCTASE (EUROFUNG)"/>
    <property type="match status" value="1"/>
</dbReference>
<name>A0AAP2Z2G0_9EURY</name>
<dbReference type="Proteomes" id="UP001320972">
    <property type="component" value="Unassembled WGS sequence"/>
</dbReference>
<dbReference type="PANTHER" id="PTHR43708:SF5">
    <property type="entry name" value="CONSERVED EXPRESSED OXIDOREDUCTASE (EUROFUNG)-RELATED"/>
    <property type="match status" value="1"/>
</dbReference>
<dbReference type="Gene3D" id="3.40.50.720">
    <property type="entry name" value="NAD(P)-binding Rossmann-like Domain"/>
    <property type="match status" value="1"/>
</dbReference>
<keyword evidence="8" id="KW-1185">Reference proteome</keyword>
<dbReference type="InterPro" id="IPR036291">
    <property type="entry name" value="NAD(P)-bd_dom_sf"/>
</dbReference>
<comment type="caution">
    <text evidence="6">The sequence shown here is derived from an EMBL/GenBank/DDBJ whole genome shotgun (WGS) entry which is preliminary data.</text>
</comment>
<evidence type="ECO:0000313" key="7">
    <source>
        <dbReference type="EMBL" id="MCU4974074.1"/>
    </source>
</evidence>
<dbReference type="Gene3D" id="3.30.360.10">
    <property type="entry name" value="Dihydrodipicolinate Reductase, domain 2"/>
    <property type="match status" value="1"/>
</dbReference>
<evidence type="ECO:0000259" key="4">
    <source>
        <dbReference type="Pfam" id="PF01408"/>
    </source>
</evidence>
<dbReference type="InterPro" id="IPR055170">
    <property type="entry name" value="GFO_IDH_MocA-like_dom"/>
</dbReference>
<dbReference type="Pfam" id="PF22725">
    <property type="entry name" value="GFO_IDH_MocA_C3"/>
    <property type="match status" value="1"/>
</dbReference>
<keyword evidence="2" id="KW-0560">Oxidoreductase</keyword>
<dbReference type="AlphaFoldDB" id="A0AAP2Z2G0"/>
<protein>
    <submittedName>
        <fullName evidence="6">Gfo/Idh/MocA family oxidoreductase</fullName>
    </submittedName>
</protein>
<proteinExistence type="inferred from homology"/>
<evidence type="ECO:0000313" key="8">
    <source>
        <dbReference type="Proteomes" id="UP001320972"/>
    </source>
</evidence>
<organism evidence="6 9">
    <name type="scientific">Natronoglomus mannanivorans</name>
    <dbReference type="NCBI Taxonomy" id="2979990"/>
    <lineage>
        <taxon>Archaea</taxon>
        <taxon>Methanobacteriati</taxon>
        <taxon>Methanobacteriota</taxon>
        <taxon>Stenosarchaea group</taxon>
        <taxon>Halobacteria</taxon>
        <taxon>Halobacteriales</taxon>
        <taxon>Natrialbaceae</taxon>
        <taxon>Natronoglomus</taxon>
    </lineage>
</organism>
<accession>A0AAP2Z2G0</accession>
<reference evidence="6 8" key="1">
    <citation type="submission" date="2022-09" db="EMBL/GenBank/DDBJ databases">
        <title>Enrichment on poylsaccharides allowed isolation of novel metabolic and taxonomic groups of Haloarchaea.</title>
        <authorList>
            <person name="Sorokin D.Y."/>
            <person name="Elcheninov A.G."/>
            <person name="Khizhniak T.V."/>
            <person name="Kolganova T.V."/>
            <person name="Kublanov I.V."/>
        </authorList>
    </citation>
    <scope>NUCLEOTIDE SEQUENCE</scope>
    <source>
        <strain evidence="7 8">AArc-m2/3/4</strain>
        <strain evidence="6">AArc-xg1-1</strain>
    </source>
</reference>
<dbReference type="InterPro" id="IPR000683">
    <property type="entry name" value="Gfo/Idh/MocA-like_OxRdtase_N"/>
</dbReference>